<organism evidence="1 2">
    <name type="scientific">Dyadobacter luticola</name>
    <dbReference type="NCBI Taxonomy" id="1979387"/>
    <lineage>
        <taxon>Bacteria</taxon>
        <taxon>Pseudomonadati</taxon>
        <taxon>Bacteroidota</taxon>
        <taxon>Cytophagia</taxon>
        <taxon>Cytophagales</taxon>
        <taxon>Spirosomataceae</taxon>
        <taxon>Dyadobacter</taxon>
    </lineage>
</organism>
<proteinExistence type="predicted"/>
<gene>
    <name evidence="1" type="ORF">FEN17_00780</name>
</gene>
<keyword evidence="2" id="KW-1185">Reference proteome</keyword>
<protein>
    <recommendedName>
        <fullName evidence="3">DUF4595 domain-containing protein</fullName>
    </recommendedName>
</protein>
<evidence type="ECO:0008006" key="3">
    <source>
        <dbReference type="Google" id="ProtNLM"/>
    </source>
</evidence>
<name>A0A5R9L1B9_9BACT</name>
<accession>A0A5R9L1B9</accession>
<sequence length="290" mass="32414">MKNLMKCLTAMSVCFASCQQGNLVNPDDSSLPSSHNMREAAMPTTPKFYQLVKHGGSTLTYSPDGLLEKVTFENESRSNFPTYKVYTYNANSIVSKKYSNNKLEEVITYLLDPNTGNCYESQHKAYSVSGQIQTKAKESTYAYFYNIKGQLMMRENKHNPKDYTLLNYDTVWNLINVTTYGDAGNGAAKVVAESNLSYNQPTGDPLLLNLLPINCEVANLPDAYLRIFGKPTKYLVKMITEKGALGGRYFSYSMNADGYPTARQMYNLSGGDLTQTVNYDYLVTNIGLSL</sequence>
<dbReference type="EMBL" id="VCEJ01000002">
    <property type="protein sequence ID" value="TLV02208.1"/>
    <property type="molecule type" value="Genomic_DNA"/>
</dbReference>
<dbReference type="AlphaFoldDB" id="A0A5R9L1B9"/>
<dbReference type="Proteomes" id="UP000306402">
    <property type="component" value="Unassembled WGS sequence"/>
</dbReference>
<evidence type="ECO:0000313" key="2">
    <source>
        <dbReference type="Proteomes" id="UP000306402"/>
    </source>
</evidence>
<evidence type="ECO:0000313" key="1">
    <source>
        <dbReference type="EMBL" id="TLV02208.1"/>
    </source>
</evidence>
<dbReference type="RefSeq" id="WP_138363417.1">
    <property type="nucleotide sequence ID" value="NZ_VCEJ01000002.1"/>
</dbReference>
<reference evidence="1 2" key="1">
    <citation type="submission" date="2019-05" db="EMBL/GenBank/DDBJ databases">
        <authorList>
            <person name="Qu J.-H."/>
        </authorList>
    </citation>
    <scope>NUCLEOTIDE SEQUENCE [LARGE SCALE GENOMIC DNA]</scope>
    <source>
        <strain evidence="1 2">T17</strain>
    </source>
</reference>
<dbReference type="OrthoDB" id="951589at2"/>
<comment type="caution">
    <text evidence="1">The sequence shown here is derived from an EMBL/GenBank/DDBJ whole genome shotgun (WGS) entry which is preliminary data.</text>
</comment>